<accession>A0A077ZER8</accession>
<dbReference type="InterPro" id="IPR003864">
    <property type="entry name" value="CSC1/OSCA1-like_7TM"/>
</dbReference>
<gene>
    <name evidence="3" type="ORF">TTRE_0000721801</name>
</gene>
<dbReference type="GO" id="GO:0005886">
    <property type="term" value="C:plasma membrane"/>
    <property type="evidence" value="ECO:0007669"/>
    <property type="project" value="TreeGrafter"/>
</dbReference>
<proteinExistence type="predicted"/>
<dbReference type="PANTHER" id="PTHR13018:SF5">
    <property type="entry name" value="RE44586P"/>
    <property type="match status" value="1"/>
</dbReference>
<dbReference type="Pfam" id="PF02714">
    <property type="entry name" value="RSN1_7TM"/>
    <property type="match status" value="1"/>
</dbReference>
<name>A0A077ZER8_TRITR</name>
<dbReference type="EMBL" id="HG806443">
    <property type="protein sequence ID" value="CDW58892.1"/>
    <property type="molecule type" value="Genomic_DNA"/>
</dbReference>
<organism evidence="3 4">
    <name type="scientific">Trichuris trichiura</name>
    <name type="common">Whipworm</name>
    <name type="synonym">Trichocephalus trichiurus</name>
    <dbReference type="NCBI Taxonomy" id="36087"/>
    <lineage>
        <taxon>Eukaryota</taxon>
        <taxon>Metazoa</taxon>
        <taxon>Ecdysozoa</taxon>
        <taxon>Nematoda</taxon>
        <taxon>Enoplea</taxon>
        <taxon>Dorylaimia</taxon>
        <taxon>Trichinellida</taxon>
        <taxon>Trichuridae</taxon>
        <taxon>Trichuris</taxon>
    </lineage>
</organism>
<feature type="domain" description="CSC1/OSCA1-like 7TM region" evidence="2">
    <location>
        <begin position="137"/>
        <end position="352"/>
    </location>
</feature>
<dbReference type="GO" id="GO:0005227">
    <property type="term" value="F:calcium-activated cation channel activity"/>
    <property type="evidence" value="ECO:0007669"/>
    <property type="project" value="InterPro"/>
</dbReference>
<dbReference type="Proteomes" id="UP000030665">
    <property type="component" value="Unassembled WGS sequence"/>
</dbReference>
<protein>
    <submittedName>
        <fullName evidence="3">DUF221 domain containing protein</fullName>
    </submittedName>
</protein>
<reference evidence="3" key="1">
    <citation type="submission" date="2014-01" db="EMBL/GenBank/DDBJ databases">
        <authorList>
            <person name="Aslett M."/>
        </authorList>
    </citation>
    <scope>NUCLEOTIDE SEQUENCE</scope>
</reference>
<feature type="transmembrane region" description="Helical" evidence="1">
    <location>
        <begin position="58"/>
        <end position="79"/>
    </location>
</feature>
<keyword evidence="1" id="KW-0472">Membrane</keyword>
<feature type="transmembrane region" description="Helical" evidence="1">
    <location>
        <begin position="181"/>
        <end position="201"/>
    </location>
</feature>
<dbReference type="OrthoDB" id="1689567at2759"/>
<dbReference type="AlphaFoldDB" id="A0A077ZER8"/>
<evidence type="ECO:0000313" key="3">
    <source>
        <dbReference type="EMBL" id="CDW58892.1"/>
    </source>
</evidence>
<feature type="transmembrane region" description="Helical" evidence="1">
    <location>
        <begin position="222"/>
        <end position="248"/>
    </location>
</feature>
<evidence type="ECO:0000259" key="2">
    <source>
        <dbReference type="Pfam" id="PF02714"/>
    </source>
</evidence>
<feature type="transmembrane region" description="Helical" evidence="1">
    <location>
        <begin position="324"/>
        <end position="344"/>
    </location>
</feature>
<evidence type="ECO:0000256" key="1">
    <source>
        <dbReference type="SAM" id="Phobius"/>
    </source>
</evidence>
<feature type="transmembrane region" description="Helical" evidence="1">
    <location>
        <begin position="20"/>
        <end position="38"/>
    </location>
</feature>
<evidence type="ECO:0000313" key="4">
    <source>
        <dbReference type="Proteomes" id="UP000030665"/>
    </source>
</evidence>
<keyword evidence="1" id="KW-0812">Transmembrane</keyword>
<keyword evidence="4" id="KW-1185">Reference proteome</keyword>
<keyword evidence="1" id="KW-1133">Transmembrane helix</keyword>
<dbReference type="InterPro" id="IPR045122">
    <property type="entry name" value="Csc1-like"/>
</dbReference>
<dbReference type="STRING" id="36087.A0A077ZER8"/>
<feature type="transmembrane region" description="Helical" evidence="1">
    <location>
        <begin position="137"/>
        <end position="161"/>
    </location>
</feature>
<dbReference type="PANTHER" id="PTHR13018">
    <property type="entry name" value="PROBABLE MEMBRANE PROTEIN DUF221-RELATED"/>
    <property type="match status" value="1"/>
</dbReference>
<reference evidence="3" key="2">
    <citation type="submission" date="2014-03" db="EMBL/GenBank/DDBJ databases">
        <title>The whipworm genome and dual-species transcriptomics of an intimate host-pathogen interaction.</title>
        <authorList>
            <person name="Foth B.J."/>
            <person name="Tsai I.J."/>
            <person name="Reid A.J."/>
            <person name="Bancroft A.J."/>
            <person name="Nichol S."/>
            <person name="Tracey A."/>
            <person name="Holroyd N."/>
            <person name="Cotton J.A."/>
            <person name="Stanley E.J."/>
            <person name="Zarowiecki M."/>
            <person name="Liu J.Z."/>
            <person name="Huckvale T."/>
            <person name="Cooper P.J."/>
            <person name="Grencis R.K."/>
            <person name="Berriman M."/>
        </authorList>
    </citation>
    <scope>NUCLEOTIDE SEQUENCE [LARGE SCALE GENOMIC DNA]</scope>
</reference>
<sequence length="353" mass="40567">MKAEAHRNCPQLLMIRSQLLLVHVVATIFFFLLAVSYVKEAETDLKKKQYETPSRTVMITNIPGEIAGNLLAIGLYFHVKSMFGSTRKYGGKTFGDTPTSKYEVKLKPTTWQARMAPAASNIFWHNFGVRFWAIKALLWNSFLFFMLFFLTTPSMAVNLWFKMGHTIFGFSPPENPPWQRALSVLTLMVFTYFLPMSISFAESNNSHWTKSRLQKAILRKTYVFLLFMILILPSLGLNSGYNFFVYILQPQHVHLRWSCIFMPDNSAFYVNYIITGAFLAKTAELLRLDNLIYHVYQRMACRSKFEFNAALQNSVFEFGFGVEYAHMLAIFSTIIAYSVINPLIAPSGKVFLT</sequence>